<dbReference type="Proteomes" id="UP000530514">
    <property type="component" value="Unassembled WGS sequence"/>
</dbReference>
<organism evidence="1 2">
    <name type="scientific">Thermoactinomyces daqus</name>
    <dbReference type="NCBI Taxonomy" id="1329516"/>
    <lineage>
        <taxon>Bacteria</taxon>
        <taxon>Bacillati</taxon>
        <taxon>Bacillota</taxon>
        <taxon>Bacilli</taxon>
        <taxon>Bacillales</taxon>
        <taxon>Thermoactinomycetaceae</taxon>
        <taxon>Thermoactinomyces</taxon>
    </lineage>
</organism>
<name>A0A7W1XC88_9BACL</name>
<gene>
    <name evidence="1" type="ORF">H1164_14065</name>
</gene>
<reference evidence="1 2" key="1">
    <citation type="submission" date="2020-07" db="EMBL/GenBank/DDBJ databases">
        <authorList>
            <person name="Feng H."/>
        </authorList>
    </citation>
    <scope>NUCLEOTIDE SEQUENCE [LARGE SCALE GENOMIC DNA]</scope>
    <source>
        <strain evidence="2">s-11</strain>
    </source>
</reference>
<evidence type="ECO:0000313" key="1">
    <source>
        <dbReference type="EMBL" id="MBA4544010.1"/>
    </source>
</evidence>
<accession>A0A7W1XC88</accession>
<comment type="caution">
    <text evidence="1">The sequence shown here is derived from an EMBL/GenBank/DDBJ whole genome shotgun (WGS) entry which is preliminary data.</text>
</comment>
<sequence>MKIPTIGFGKITVGDTEFGAWLQKFPSNGEGKGTGKPTKFKFDFAKARKEGIKRIEDEFGGVNENVANSKAILKVKSV</sequence>
<protein>
    <submittedName>
        <fullName evidence="1">Uncharacterized protein</fullName>
    </submittedName>
</protein>
<dbReference type="AlphaFoldDB" id="A0A7W1XC88"/>
<keyword evidence="2" id="KW-1185">Reference proteome</keyword>
<evidence type="ECO:0000313" key="2">
    <source>
        <dbReference type="Proteomes" id="UP000530514"/>
    </source>
</evidence>
<proteinExistence type="predicted"/>
<dbReference type="EMBL" id="JACEIP010000026">
    <property type="protein sequence ID" value="MBA4544010.1"/>
    <property type="molecule type" value="Genomic_DNA"/>
</dbReference>
<dbReference type="RefSeq" id="WP_033099745.1">
    <property type="nucleotide sequence ID" value="NZ_JACEIP010000026.1"/>
</dbReference>